<dbReference type="OrthoDB" id="9800167at2"/>
<feature type="binding site" evidence="9">
    <location>
        <position position="187"/>
    </location>
    <ligand>
        <name>NAD(+)</name>
        <dbReference type="ChEBI" id="CHEBI:57540"/>
    </ligand>
</feature>
<dbReference type="InterPro" id="IPR001100">
    <property type="entry name" value="Pyr_nuc-diS_OxRdtase"/>
</dbReference>
<accession>A0A1I3APB0</accession>
<dbReference type="GO" id="GO:0003955">
    <property type="term" value="F:NAD(P)H dehydrogenase (quinone) activity"/>
    <property type="evidence" value="ECO:0007669"/>
    <property type="project" value="TreeGrafter"/>
</dbReference>
<protein>
    <submittedName>
        <fullName evidence="14">Pyruvate/2-oxoglutarate dehydrogenase complex, dihydrolipoamide dehydrogenase (E3) component</fullName>
    </submittedName>
</protein>
<proteinExistence type="inferred from homology"/>
<keyword evidence="2 11" id="KW-0285">Flavoprotein</keyword>
<dbReference type="PRINTS" id="PR00411">
    <property type="entry name" value="PNDRDTASEI"/>
</dbReference>
<dbReference type="Gene3D" id="3.50.50.60">
    <property type="entry name" value="FAD/NAD(P)-binding domain"/>
    <property type="match status" value="2"/>
</dbReference>
<feature type="disulfide bond" description="Redox-active" evidence="10">
    <location>
        <begin position="42"/>
        <end position="47"/>
    </location>
</feature>
<keyword evidence="7 11" id="KW-0676">Redox-active center</keyword>
<dbReference type="AlphaFoldDB" id="A0A1I3APB0"/>
<dbReference type="GO" id="GO:0016668">
    <property type="term" value="F:oxidoreductase activity, acting on a sulfur group of donors, NAD(P) as acceptor"/>
    <property type="evidence" value="ECO:0007669"/>
    <property type="project" value="InterPro"/>
</dbReference>
<evidence type="ECO:0000256" key="4">
    <source>
        <dbReference type="ARBA" id="ARBA00022857"/>
    </source>
</evidence>
<evidence type="ECO:0000256" key="3">
    <source>
        <dbReference type="ARBA" id="ARBA00022827"/>
    </source>
</evidence>
<dbReference type="InterPro" id="IPR012999">
    <property type="entry name" value="Pyr_OxRdtase_I_AS"/>
</dbReference>
<dbReference type="RefSeq" id="WP_092090739.1">
    <property type="nucleotide sequence ID" value="NZ_FOQE01000001.1"/>
</dbReference>
<feature type="active site" description="Proton acceptor" evidence="8">
    <location>
        <position position="426"/>
    </location>
</feature>
<feature type="binding site" evidence="9">
    <location>
        <begin position="126"/>
        <end position="128"/>
    </location>
    <ligand>
        <name>FAD</name>
        <dbReference type="ChEBI" id="CHEBI:57692"/>
    </ligand>
</feature>
<dbReference type="SUPFAM" id="SSF55424">
    <property type="entry name" value="FAD/NAD-linked reductases, dimerisation (C-terminal) domain"/>
    <property type="match status" value="1"/>
</dbReference>
<reference evidence="14 15" key="1">
    <citation type="submission" date="2016-10" db="EMBL/GenBank/DDBJ databases">
        <authorList>
            <person name="de Groot N.N."/>
        </authorList>
    </citation>
    <scope>NUCLEOTIDE SEQUENCE [LARGE SCALE GENOMIC DNA]</scope>
    <source>
        <strain evidence="14 15">DSM 27630</strain>
    </source>
</reference>
<dbReference type="GO" id="GO:0050660">
    <property type="term" value="F:flavin adenine dinucleotide binding"/>
    <property type="evidence" value="ECO:0007669"/>
    <property type="project" value="TreeGrafter"/>
</dbReference>
<comment type="similarity">
    <text evidence="1 11">Belongs to the class-I pyridine nucleotide-disulfide oxidoreductase family.</text>
</comment>
<evidence type="ECO:0000256" key="9">
    <source>
        <dbReference type="PIRSR" id="PIRSR000350-3"/>
    </source>
</evidence>
<keyword evidence="5 11" id="KW-0560">Oxidoreductase</keyword>
<dbReference type="InterPro" id="IPR016156">
    <property type="entry name" value="FAD/NAD-linked_Rdtase_dimer_sf"/>
</dbReference>
<dbReference type="PANTHER" id="PTHR43014">
    <property type="entry name" value="MERCURIC REDUCTASE"/>
    <property type="match status" value="1"/>
</dbReference>
<dbReference type="PROSITE" id="PS00076">
    <property type="entry name" value="PYRIDINE_REDOX_1"/>
    <property type="match status" value="1"/>
</dbReference>
<gene>
    <name evidence="14" type="ORF">SAMN04489868_101100</name>
</gene>
<sequence>MKYDAITIGFGQGAHKIARDLAKKKWKVAMIEKNDQMYGGSCVNIGCIPTKLMDHDAKEGHPYEKVKERRDQVVAHNRENNYNGMQNNEYVDVYTGIGSFKSNHVVEVATKDGTYELEGTYIFIDTGSVPNMPPIDGLKEADHVYNSTTLQELDHLPATLGIIGGGNIGLEFASIYATLGAKVTLLERSDSFMEHEEPEIAEAVQKVLEDKGIRIQLNAESEQVSNSKEGVEVKTSDGQVYSFEALLVAAGHKPQTAELNLEATDIEVDEKGGIKVNEQLETTAEKVYAVGDVRGKLKFTYITTDDAALVLDHLLGNGTRKLSERKHVPYAIFIDPPVAHVGLTEKEANEKGYTFLTNIVPVKSTVRSNVINDERGLYKAVVNKENEEILGVSLFGDQAHELVNMMKMAMDNHIPYTYLRDQVITHPVMSEIFNTLFDLS</sequence>
<feature type="binding site" evidence="9">
    <location>
        <position position="51"/>
    </location>
    <ligand>
        <name>FAD</name>
        <dbReference type="ChEBI" id="CHEBI:57692"/>
    </ligand>
</feature>
<evidence type="ECO:0000256" key="5">
    <source>
        <dbReference type="ARBA" id="ARBA00023002"/>
    </source>
</evidence>
<evidence type="ECO:0000256" key="1">
    <source>
        <dbReference type="ARBA" id="ARBA00007532"/>
    </source>
</evidence>
<evidence type="ECO:0000256" key="2">
    <source>
        <dbReference type="ARBA" id="ARBA00022630"/>
    </source>
</evidence>
<dbReference type="EMBL" id="FOQE01000001">
    <property type="protein sequence ID" value="SFH51905.1"/>
    <property type="molecule type" value="Genomic_DNA"/>
</dbReference>
<keyword evidence="14" id="KW-0670">Pyruvate</keyword>
<dbReference type="InterPro" id="IPR004099">
    <property type="entry name" value="Pyr_nucl-diS_OxRdtase_dimer"/>
</dbReference>
<keyword evidence="15" id="KW-1185">Reference proteome</keyword>
<feature type="domain" description="FAD/NAD(P)-binding" evidence="13">
    <location>
        <begin position="4"/>
        <end position="301"/>
    </location>
</feature>
<dbReference type="Proteomes" id="UP000198668">
    <property type="component" value="Unassembled WGS sequence"/>
</dbReference>
<feature type="binding site" evidence="9">
    <location>
        <position position="292"/>
    </location>
    <ligand>
        <name>FAD</name>
        <dbReference type="ChEBI" id="CHEBI:57692"/>
    </ligand>
</feature>
<evidence type="ECO:0000313" key="15">
    <source>
        <dbReference type="Proteomes" id="UP000198668"/>
    </source>
</evidence>
<comment type="cofactor">
    <cofactor evidence="9">
        <name>FAD</name>
        <dbReference type="ChEBI" id="CHEBI:57692"/>
    </cofactor>
    <text evidence="9">Binds 1 FAD per subunit.</text>
</comment>
<name>A0A1I3APB0_9LACT</name>
<evidence type="ECO:0000313" key="14">
    <source>
        <dbReference type="EMBL" id="SFH51905.1"/>
    </source>
</evidence>
<keyword evidence="3 9" id="KW-0274">FAD</keyword>
<feature type="domain" description="Pyridine nucleotide-disulphide oxidoreductase dimerisation" evidence="12">
    <location>
        <begin position="328"/>
        <end position="435"/>
    </location>
</feature>
<dbReference type="FunFam" id="3.30.390.30:FF:000001">
    <property type="entry name" value="Dihydrolipoyl dehydrogenase"/>
    <property type="match status" value="1"/>
</dbReference>
<evidence type="ECO:0000256" key="11">
    <source>
        <dbReference type="RuleBase" id="RU003691"/>
    </source>
</evidence>
<dbReference type="PANTHER" id="PTHR43014:SF4">
    <property type="entry name" value="PYRIDINE NUCLEOTIDE-DISULFIDE OXIDOREDUCTASE RCLA-RELATED"/>
    <property type="match status" value="1"/>
</dbReference>
<dbReference type="SUPFAM" id="SSF51905">
    <property type="entry name" value="FAD/NAD(P)-binding domain"/>
    <property type="match status" value="1"/>
</dbReference>
<dbReference type="Gene3D" id="3.30.390.30">
    <property type="match status" value="1"/>
</dbReference>
<dbReference type="PIRSF" id="PIRSF000350">
    <property type="entry name" value="Mercury_reductase_MerA"/>
    <property type="match status" value="1"/>
</dbReference>
<dbReference type="PRINTS" id="PR00368">
    <property type="entry name" value="FADPNR"/>
</dbReference>
<dbReference type="Pfam" id="PF07992">
    <property type="entry name" value="Pyr_redox_2"/>
    <property type="match status" value="1"/>
</dbReference>
<evidence type="ECO:0000256" key="7">
    <source>
        <dbReference type="ARBA" id="ARBA00023284"/>
    </source>
</evidence>
<evidence type="ECO:0000256" key="10">
    <source>
        <dbReference type="PIRSR" id="PIRSR000350-4"/>
    </source>
</evidence>
<dbReference type="InterPro" id="IPR023753">
    <property type="entry name" value="FAD/NAD-binding_dom"/>
</dbReference>
<evidence type="ECO:0000256" key="8">
    <source>
        <dbReference type="PIRSR" id="PIRSR000350-2"/>
    </source>
</evidence>
<keyword evidence="9" id="KW-0520">NAD</keyword>
<dbReference type="Pfam" id="PF02852">
    <property type="entry name" value="Pyr_redox_dim"/>
    <property type="match status" value="1"/>
</dbReference>
<keyword evidence="4" id="KW-0521">NADP</keyword>
<evidence type="ECO:0000256" key="6">
    <source>
        <dbReference type="ARBA" id="ARBA00023157"/>
    </source>
</evidence>
<organism evidence="14 15">
    <name type="scientific">Pisciglobus halotolerans</name>
    <dbReference type="NCBI Taxonomy" id="745365"/>
    <lineage>
        <taxon>Bacteria</taxon>
        <taxon>Bacillati</taxon>
        <taxon>Bacillota</taxon>
        <taxon>Bacilli</taxon>
        <taxon>Lactobacillales</taxon>
        <taxon>Carnobacteriaceae</taxon>
    </lineage>
</organism>
<feature type="binding site" evidence="9">
    <location>
        <position position="251"/>
    </location>
    <ligand>
        <name>NAD(+)</name>
        <dbReference type="ChEBI" id="CHEBI:57540"/>
    </ligand>
</feature>
<keyword evidence="6" id="KW-1015">Disulfide bond</keyword>
<feature type="binding site" evidence="9">
    <location>
        <position position="98"/>
    </location>
    <ligand>
        <name>FAD</name>
        <dbReference type="ChEBI" id="CHEBI:57692"/>
    </ligand>
</feature>
<evidence type="ECO:0000259" key="12">
    <source>
        <dbReference type="Pfam" id="PF02852"/>
    </source>
</evidence>
<evidence type="ECO:0000259" key="13">
    <source>
        <dbReference type="Pfam" id="PF07992"/>
    </source>
</evidence>
<dbReference type="InterPro" id="IPR036188">
    <property type="entry name" value="FAD/NAD-bd_sf"/>
</dbReference>
<keyword evidence="9" id="KW-0547">Nucleotide-binding</keyword>
<feature type="binding site" evidence="9">
    <location>
        <begin position="164"/>
        <end position="171"/>
    </location>
    <ligand>
        <name>NAD(+)</name>
        <dbReference type="ChEBI" id="CHEBI:57540"/>
    </ligand>
</feature>